<feature type="signal peptide" evidence="1">
    <location>
        <begin position="1"/>
        <end position="17"/>
    </location>
</feature>
<evidence type="ECO:0000256" key="1">
    <source>
        <dbReference type="SAM" id="SignalP"/>
    </source>
</evidence>
<dbReference type="GeneID" id="54557670"/>
<dbReference type="RefSeq" id="XP_033672853.1">
    <property type="nucleotide sequence ID" value="XM_033804398.1"/>
</dbReference>
<protein>
    <submittedName>
        <fullName evidence="2">Uncharacterized protein</fullName>
    </submittedName>
</protein>
<dbReference type="Proteomes" id="UP000799537">
    <property type="component" value="Unassembled WGS sequence"/>
</dbReference>
<dbReference type="OrthoDB" id="5354550at2759"/>
<keyword evidence="3" id="KW-1185">Reference proteome</keyword>
<dbReference type="EMBL" id="ML993582">
    <property type="protein sequence ID" value="KAF2171964.1"/>
    <property type="molecule type" value="Genomic_DNA"/>
</dbReference>
<evidence type="ECO:0000313" key="2">
    <source>
        <dbReference type="EMBL" id="KAF2171964.1"/>
    </source>
</evidence>
<name>A0A6A6CXR7_ZASCE</name>
<proteinExistence type="predicted"/>
<evidence type="ECO:0000313" key="3">
    <source>
        <dbReference type="Proteomes" id="UP000799537"/>
    </source>
</evidence>
<feature type="chain" id="PRO_5025409545" evidence="1">
    <location>
        <begin position="18"/>
        <end position="198"/>
    </location>
</feature>
<organism evidence="2 3">
    <name type="scientific">Zasmidium cellare ATCC 36951</name>
    <dbReference type="NCBI Taxonomy" id="1080233"/>
    <lineage>
        <taxon>Eukaryota</taxon>
        <taxon>Fungi</taxon>
        <taxon>Dikarya</taxon>
        <taxon>Ascomycota</taxon>
        <taxon>Pezizomycotina</taxon>
        <taxon>Dothideomycetes</taxon>
        <taxon>Dothideomycetidae</taxon>
        <taxon>Mycosphaerellales</taxon>
        <taxon>Mycosphaerellaceae</taxon>
        <taxon>Zasmidium</taxon>
    </lineage>
</organism>
<reference evidence="2" key="1">
    <citation type="journal article" date="2020" name="Stud. Mycol.">
        <title>101 Dothideomycetes genomes: a test case for predicting lifestyles and emergence of pathogens.</title>
        <authorList>
            <person name="Haridas S."/>
            <person name="Albert R."/>
            <person name="Binder M."/>
            <person name="Bloem J."/>
            <person name="Labutti K."/>
            <person name="Salamov A."/>
            <person name="Andreopoulos B."/>
            <person name="Baker S."/>
            <person name="Barry K."/>
            <person name="Bills G."/>
            <person name="Bluhm B."/>
            <person name="Cannon C."/>
            <person name="Castanera R."/>
            <person name="Culley D."/>
            <person name="Daum C."/>
            <person name="Ezra D."/>
            <person name="Gonzalez J."/>
            <person name="Henrissat B."/>
            <person name="Kuo A."/>
            <person name="Liang C."/>
            <person name="Lipzen A."/>
            <person name="Lutzoni F."/>
            <person name="Magnuson J."/>
            <person name="Mondo S."/>
            <person name="Nolan M."/>
            <person name="Ohm R."/>
            <person name="Pangilinan J."/>
            <person name="Park H.-J."/>
            <person name="Ramirez L."/>
            <person name="Alfaro M."/>
            <person name="Sun H."/>
            <person name="Tritt A."/>
            <person name="Yoshinaga Y."/>
            <person name="Zwiers L.-H."/>
            <person name="Turgeon B."/>
            <person name="Goodwin S."/>
            <person name="Spatafora J."/>
            <person name="Crous P."/>
            <person name="Grigoriev I."/>
        </authorList>
    </citation>
    <scope>NUCLEOTIDE SEQUENCE</scope>
    <source>
        <strain evidence="2">ATCC 36951</strain>
    </source>
</reference>
<sequence>MATSALILLATLGTALAQPWGKALGLGSTKCSPFPMLLLGRSTIGSKAADFKNISGQFFEIEWEGLTPTGTTGRQTVPGATRNTTVPTTEGTYDVVETLARYDQYPDGTFAMYFDLGNAPIPFQNGQGTFGGYWVTFETAYTGTSETFVSWKINSCFTGSPFNFTELKEGSLANAVKILSSQGQLHGQTFPATTNDVA</sequence>
<dbReference type="AlphaFoldDB" id="A0A6A6CXR7"/>
<accession>A0A6A6CXR7</accession>
<keyword evidence="1" id="KW-0732">Signal</keyword>
<gene>
    <name evidence="2" type="ORF">M409DRAFT_18195</name>
</gene>